<evidence type="ECO:0000256" key="3">
    <source>
        <dbReference type="ARBA" id="ARBA00010312"/>
    </source>
</evidence>
<evidence type="ECO:0000313" key="12">
    <source>
        <dbReference type="EMBL" id="TDY44494.1"/>
    </source>
</evidence>
<dbReference type="GO" id="GO:0043546">
    <property type="term" value="F:molybdopterin cofactor binding"/>
    <property type="evidence" value="ECO:0007669"/>
    <property type="project" value="InterPro"/>
</dbReference>
<dbReference type="PIRSF" id="PIRSF000144">
    <property type="entry name" value="CbbBc"/>
    <property type="match status" value="1"/>
</dbReference>
<keyword evidence="8" id="KW-0408">Iron</keyword>
<evidence type="ECO:0000256" key="2">
    <source>
        <dbReference type="ARBA" id="ARBA00001966"/>
    </source>
</evidence>
<dbReference type="RefSeq" id="WP_134194111.1">
    <property type="nucleotide sequence ID" value="NZ_JBHLUW010000008.1"/>
</dbReference>
<dbReference type="CDD" id="cd02767">
    <property type="entry name" value="MopB_ydeP"/>
    <property type="match status" value="1"/>
</dbReference>
<dbReference type="SUPFAM" id="SSF50692">
    <property type="entry name" value="ADC-like"/>
    <property type="match status" value="1"/>
</dbReference>
<name>A0A4R8LL54_9BURK</name>
<dbReference type="GO" id="GO:1990204">
    <property type="term" value="C:oxidoreductase complex"/>
    <property type="evidence" value="ECO:0007669"/>
    <property type="project" value="UniProtKB-ARBA"/>
</dbReference>
<keyword evidence="6" id="KW-0479">Metal-binding</keyword>
<dbReference type="InterPro" id="IPR041953">
    <property type="entry name" value="YdeP_MopB"/>
</dbReference>
<keyword evidence="13" id="KW-1185">Reference proteome</keyword>
<dbReference type="InterPro" id="IPR009010">
    <property type="entry name" value="Asp_de-COase-like_dom_sf"/>
</dbReference>
<evidence type="ECO:0000259" key="10">
    <source>
        <dbReference type="Pfam" id="PF00384"/>
    </source>
</evidence>
<dbReference type="CDD" id="cd02787">
    <property type="entry name" value="MopB_CT_ydeP"/>
    <property type="match status" value="1"/>
</dbReference>
<proteinExistence type="inferred from homology"/>
<dbReference type="GO" id="GO:0008863">
    <property type="term" value="F:formate dehydrogenase (NAD+) activity"/>
    <property type="evidence" value="ECO:0007669"/>
    <property type="project" value="InterPro"/>
</dbReference>
<dbReference type="InterPro" id="IPR050123">
    <property type="entry name" value="Prok_molybdopt-oxidoreductase"/>
</dbReference>
<dbReference type="InterPro" id="IPR006656">
    <property type="entry name" value="Mopterin_OxRdtase"/>
</dbReference>
<evidence type="ECO:0000256" key="4">
    <source>
        <dbReference type="ARBA" id="ARBA00022485"/>
    </source>
</evidence>
<evidence type="ECO:0000256" key="7">
    <source>
        <dbReference type="ARBA" id="ARBA00023002"/>
    </source>
</evidence>
<keyword evidence="7" id="KW-0560">Oxidoreductase</keyword>
<comment type="similarity">
    <text evidence="3">Belongs to the prokaryotic molybdopterin-containing oxidoreductase family.</text>
</comment>
<evidence type="ECO:0000313" key="13">
    <source>
        <dbReference type="Proteomes" id="UP000295509"/>
    </source>
</evidence>
<dbReference type="GO" id="GO:0030151">
    <property type="term" value="F:molybdenum ion binding"/>
    <property type="evidence" value="ECO:0007669"/>
    <property type="project" value="InterPro"/>
</dbReference>
<evidence type="ECO:0000259" key="11">
    <source>
        <dbReference type="Pfam" id="PF01568"/>
    </source>
</evidence>
<dbReference type="Pfam" id="PF01568">
    <property type="entry name" value="Molydop_binding"/>
    <property type="match status" value="1"/>
</dbReference>
<dbReference type="AlphaFoldDB" id="A0A4R8LL54"/>
<evidence type="ECO:0000256" key="5">
    <source>
        <dbReference type="ARBA" id="ARBA00022505"/>
    </source>
</evidence>
<feature type="domain" description="Molybdopterin dinucleotide-binding" evidence="11">
    <location>
        <begin position="645"/>
        <end position="753"/>
    </location>
</feature>
<dbReference type="Gene3D" id="3.40.50.740">
    <property type="match status" value="1"/>
</dbReference>
<dbReference type="InterPro" id="IPR037951">
    <property type="entry name" value="MopB_CT_YdeP"/>
</dbReference>
<dbReference type="PANTHER" id="PTHR43105:SF4">
    <property type="entry name" value="PROTEIN YDEP"/>
    <property type="match status" value="1"/>
</dbReference>
<dbReference type="InterPro" id="IPR010046">
    <property type="entry name" value="Mopterin_OxRdtse_a_bac"/>
</dbReference>
<evidence type="ECO:0000256" key="6">
    <source>
        <dbReference type="ARBA" id="ARBA00022723"/>
    </source>
</evidence>
<gene>
    <name evidence="12" type="ORF">BX592_116142</name>
</gene>
<dbReference type="Proteomes" id="UP000295509">
    <property type="component" value="Unassembled WGS sequence"/>
</dbReference>
<comment type="cofactor">
    <cofactor evidence="2">
        <name>[4Fe-4S] cluster</name>
        <dbReference type="ChEBI" id="CHEBI:49883"/>
    </cofactor>
</comment>
<dbReference type="InterPro" id="IPR006657">
    <property type="entry name" value="MoPterin_dinucl-bd_dom"/>
</dbReference>
<dbReference type="PANTHER" id="PTHR43105">
    <property type="entry name" value="RESPIRATORY NITRATE REDUCTASE"/>
    <property type="match status" value="1"/>
</dbReference>
<sequence length="772" mass="85079">MAERKSIRVYREPAGGWGALKATGKALAEQGIPVFGARTLLRMNQPEGFDCPGCAWPDPKHTSSFEFCENGAKAVAWEATSERCTPQFFANHTVTELSAWDDFDLEMAGRLTHPMVYDASSDRYVPISWDNAFALIAEHLNALDSPNQADFYTSGRASNEAAFLYQLFAREYGSGNFPDCSNMCHEATSVGLPESIGVGKGTVLLEDFDHADAIFIFGQNPGTNSPRMMTSLHDAARRGARIISFNPFRERALERFQAPQNPVEMVTLTWTAISNPLYQVRVGGDVAALKGIMKAIVEADDDAIANGQPRKIDVDFIQTHTLGFEALVDDLRKTSWSAIEHTSGLRRSDLTAVANVYMEAKNVILVYGMGVTQHHRGTENVQQMANLAMMRGNIGRPGAGVCPVRGHSNVQGNRTVGITEKPAQEWLDRIEQTFGFKPSPQHGRDVVATLEAMLSGDCKVFVALGGNFATAIPDWPRMQKAMRNLALTVHVATKLNRSHLVHAKEALILPCLGRTEVDIQQTGPQSVTVEDSMSMVHASAGINDPASEHLMSEPAIVAGIARATLGDGSTVPWEELVADYDRIRDAIEKVFPQFESYNARIRVPGGFHLRSTARERIWATKTGKANFAVFEGLDEDPWHGEDDGLWLTTMRSHDQYNTTLYSLSDRYRGVFGQRDVVFVNSQEIAKRNLHPGDLVDVVSLSSDGIERVVRNLKVVEYQLPDGCCGAYYPEANPLVPLYAYDKRSRTPSYKSVPVRIVKSARNIVSGAWAPQS</sequence>
<accession>A0A4R8LL54</accession>
<dbReference type="GO" id="GO:0051539">
    <property type="term" value="F:4 iron, 4 sulfur cluster binding"/>
    <property type="evidence" value="ECO:0007669"/>
    <property type="project" value="UniProtKB-KW"/>
</dbReference>
<dbReference type="GO" id="GO:0045333">
    <property type="term" value="P:cellular respiration"/>
    <property type="evidence" value="ECO:0007669"/>
    <property type="project" value="UniProtKB-ARBA"/>
</dbReference>
<dbReference type="NCBIfam" id="TIGR01701">
    <property type="entry name" value="Fdhalpha-like"/>
    <property type="match status" value="1"/>
</dbReference>
<evidence type="ECO:0000256" key="8">
    <source>
        <dbReference type="ARBA" id="ARBA00023004"/>
    </source>
</evidence>
<dbReference type="GO" id="GO:0016020">
    <property type="term" value="C:membrane"/>
    <property type="evidence" value="ECO:0007669"/>
    <property type="project" value="TreeGrafter"/>
</dbReference>
<keyword evidence="5" id="KW-0500">Molybdenum</keyword>
<reference evidence="12 13" key="1">
    <citation type="submission" date="2019-03" db="EMBL/GenBank/DDBJ databases">
        <title>Genomic Encyclopedia of Type Strains, Phase III (KMG-III): the genomes of soil and plant-associated and newly described type strains.</title>
        <authorList>
            <person name="Whitman W."/>
        </authorList>
    </citation>
    <scope>NUCLEOTIDE SEQUENCE [LARGE SCALE GENOMIC DNA]</scope>
    <source>
        <strain evidence="12 13">LMG 29544</strain>
    </source>
</reference>
<dbReference type="EMBL" id="SORE01000016">
    <property type="protein sequence ID" value="TDY44494.1"/>
    <property type="molecule type" value="Genomic_DNA"/>
</dbReference>
<evidence type="ECO:0000256" key="9">
    <source>
        <dbReference type="ARBA" id="ARBA00023014"/>
    </source>
</evidence>
<organism evidence="12 13">
    <name type="scientific">Paraburkholderia rhizosphaerae</name>
    <dbReference type="NCBI Taxonomy" id="480658"/>
    <lineage>
        <taxon>Bacteria</taxon>
        <taxon>Pseudomonadati</taxon>
        <taxon>Pseudomonadota</taxon>
        <taxon>Betaproteobacteria</taxon>
        <taxon>Burkholderiales</taxon>
        <taxon>Burkholderiaceae</taxon>
        <taxon>Paraburkholderia</taxon>
    </lineage>
</organism>
<evidence type="ECO:0000256" key="1">
    <source>
        <dbReference type="ARBA" id="ARBA00001942"/>
    </source>
</evidence>
<comment type="caution">
    <text evidence="12">The sequence shown here is derived from an EMBL/GenBank/DDBJ whole genome shotgun (WGS) entry which is preliminary data.</text>
</comment>
<feature type="domain" description="Molybdopterin oxidoreductase" evidence="10">
    <location>
        <begin position="110"/>
        <end position="433"/>
    </location>
</feature>
<dbReference type="OrthoDB" id="5287431at2"/>
<dbReference type="Pfam" id="PF00384">
    <property type="entry name" value="Molybdopterin"/>
    <property type="match status" value="1"/>
</dbReference>
<comment type="cofactor">
    <cofactor evidence="1">
        <name>Mo-bis(molybdopterin guanine dinucleotide)</name>
        <dbReference type="ChEBI" id="CHEBI:60539"/>
    </cofactor>
</comment>
<protein>
    <submittedName>
        <fullName evidence="12">Molybdopterin-dependent oxidoreductase alpha subunit</fullName>
    </submittedName>
</protein>
<dbReference type="SUPFAM" id="SSF53706">
    <property type="entry name" value="Formate dehydrogenase/DMSO reductase, domains 1-3"/>
    <property type="match status" value="1"/>
</dbReference>
<keyword evidence="9" id="KW-0411">Iron-sulfur</keyword>
<dbReference type="Gene3D" id="2.40.40.20">
    <property type="match status" value="1"/>
</dbReference>
<keyword evidence="4" id="KW-0004">4Fe-4S</keyword>
<dbReference type="Gene3D" id="3.40.228.10">
    <property type="entry name" value="Dimethylsulfoxide Reductase, domain 2"/>
    <property type="match status" value="1"/>
</dbReference>